<sequence length="43" mass="4588">MADGAKMDMPAHERSYASFIAMARWGAIAVAIIAAIVILIIAR</sequence>
<feature type="domain" description="Cytochrome c oxidase subunit IV bacterial aa3 type" evidence="2">
    <location>
        <begin position="4"/>
        <end position="37"/>
    </location>
</feature>
<comment type="caution">
    <text evidence="3">The sequence shown here is derived from an EMBL/GenBank/DDBJ whole genome shotgun (WGS) entry which is preliminary data.</text>
</comment>
<proteinExistence type="predicted"/>
<evidence type="ECO:0000256" key="1">
    <source>
        <dbReference type="SAM" id="Phobius"/>
    </source>
</evidence>
<dbReference type="SUPFAM" id="SSF81469">
    <property type="entry name" value="Bacterial aa3 type cytochrome c oxidase subunit IV"/>
    <property type="match status" value="1"/>
</dbReference>
<gene>
    <name evidence="3" type="ORF">FHS31_001433</name>
</gene>
<keyword evidence="1" id="KW-1133">Transmembrane helix</keyword>
<evidence type="ECO:0000313" key="3">
    <source>
        <dbReference type="EMBL" id="NIJ07823.1"/>
    </source>
</evidence>
<keyword evidence="4" id="KW-1185">Reference proteome</keyword>
<protein>
    <recommendedName>
        <fullName evidence="2">Cytochrome c oxidase subunit IV bacterial aa3 type domain-containing protein</fullName>
    </recommendedName>
</protein>
<dbReference type="Proteomes" id="UP000727456">
    <property type="component" value="Unassembled WGS sequence"/>
</dbReference>
<dbReference type="InterPro" id="IPR036596">
    <property type="entry name" value="Cyt-C_aa3_sf"/>
</dbReference>
<evidence type="ECO:0000259" key="2">
    <source>
        <dbReference type="Pfam" id="PF07835"/>
    </source>
</evidence>
<reference evidence="3 4" key="1">
    <citation type="submission" date="2020-03" db="EMBL/GenBank/DDBJ databases">
        <title>Genomic Encyclopedia of Type Strains, Phase III (KMG-III): the genomes of soil and plant-associated and newly described type strains.</title>
        <authorList>
            <person name="Whitman W."/>
        </authorList>
    </citation>
    <scope>NUCLEOTIDE SEQUENCE [LARGE SCALE GENOMIC DNA]</scope>
    <source>
        <strain evidence="3 4">CECT 8804</strain>
    </source>
</reference>
<dbReference type="Gene3D" id="1.20.5.160">
    <property type="entry name" value="Bacterial aa3 type cytochrome c oxidase subunit IV"/>
    <property type="match status" value="1"/>
</dbReference>
<keyword evidence="1" id="KW-0812">Transmembrane</keyword>
<dbReference type="InterPro" id="IPR012422">
    <property type="entry name" value="Cyt_c_oxidase_su4_bac-aa3"/>
</dbReference>
<keyword evidence="1" id="KW-0472">Membrane</keyword>
<dbReference type="RefSeq" id="WP_167072684.1">
    <property type="nucleotide sequence ID" value="NZ_JAAOZC010000003.1"/>
</dbReference>
<evidence type="ECO:0000313" key="4">
    <source>
        <dbReference type="Proteomes" id="UP000727456"/>
    </source>
</evidence>
<dbReference type="Pfam" id="PF07835">
    <property type="entry name" value="COX4_pro_2"/>
    <property type="match status" value="1"/>
</dbReference>
<organism evidence="3 4">
    <name type="scientific">Sphingomonas vulcanisoli</name>
    <dbReference type="NCBI Taxonomy" id="1658060"/>
    <lineage>
        <taxon>Bacteria</taxon>
        <taxon>Pseudomonadati</taxon>
        <taxon>Pseudomonadota</taxon>
        <taxon>Alphaproteobacteria</taxon>
        <taxon>Sphingomonadales</taxon>
        <taxon>Sphingomonadaceae</taxon>
        <taxon>Sphingomonas</taxon>
    </lineage>
</organism>
<feature type="transmembrane region" description="Helical" evidence="1">
    <location>
        <begin position="16"/>
        <end position="42"/>
    </location>
</feature>
<dbReference type="EMBL" id="JAAOZC010000003">
    <property type="protein sequence ID" value="NIJ07823.1"/>
    <property type="molecule type" value="Genomic_DNA"/>
</dbReference>
<name>A0ABX0TQL4_9SPHN</name>
<accession>A0ABX0TQL4</accession>